<proteinExistence type="predicted"/>
<dbReference type="Proteomes" id="UP000190092">
    <property type="component" value="Unassembled WGS sequence"/>
</dbReference>
<dbReference type="EMBL" id="FUWJ01000001">
    <property type="protein sequence ID" value="SJZ53167.1"/>
    <property type="molecule type" value="Genomic_DNA"/>
</dbReference>
<dbReference type="SUPFAM" id="SSF54637">
    <property type="entry name" value="Thioesterase/thiol ester dehydrase-isomerase"/>
    <property type="match status" value="1"/>
</dbReference>
<dbReference type="InterPro" id="IPR029069">
    <property type="entry name" value="HotDog_dom_sf"/>
</dbReference>
<dbReference type="PANTHER" id="PTHR43664">
    <property type="entry name" value="MONOAMINE OXIDASE-RELATED"/>
    <property type="match status" value="1"/>
</dbReference>
<reference evidence="3" key="1">
    <citation type="submission" date="2017-02" db="EMBL/GenBank/DDBJ databases">
        <authorList>
            <person name="Varghese N."/>
            <person name="Submissions S."/>
        </authorList>
    </citation>
    <scope>NUCLEOTIDE SEQUENCE [LARGE SCALE GENOMIC DNA]</scope>
    <source>
        <strain evidence="3">ATCC 27094</strain>
    </source>
</reference>
<dbReference type="CDD" id="cd03441">
    <property type="entry name" value="R_hydratase_like"/>
    <property type="match status" value="1"/>
</dbReference>
<accession>A0A1T4LF22</accession>
<evidence type="ECO:0000313" key="3">
    <source>
        <dbReference type="Proteomes" id="UP000190092"/>
    </source>
</evidence>
<dbReference type="Pfam" id="PF01575">
    <property type="entry name" value="MaoC_dehydratas"/>
    <property type="match status" value="1"/>
</dbReference>
<protein>
    <submittedName>
        <fullName evidence="2">Acyl dehydratase</fullName>
    </submittedName>
</protein>
<dbReference type="RefSeq" id="WP_139373750.1">
    <property type="nucleotide sequence ID" value="NZ_FUWJ01000001.1"/>
</dbReference>
<evidence type="ECO:0000313" key="2">
    <source>
        <dbReference type="EMBL" id="SJZ53167.1"/>
    </source>
</evidence>
<dbReference type="STRING" id="225324.SAMN02745126_01513"/>
<keyword evidence="3" id="KW-1185">Reference proteome</keyword>
<dbReference type="InterPro" id="IPR002539">
    <property type="entry name" value="MaoC-like_dom"/>
</dbReference>
<dbReference type="InterPro" id="IPR052342">
    <property type="entry name" value="MCH/BMMD"/>
</dbReference>
<dbReference type="AlphaFoldDB" id="A0A1T4LF22"/>
<dbReference type="OrthoDB" id="9796589at2"/>
<dbReference type="Gene3D" id="3.10.129.10">
    <property type="entry name" value="Hotdog Thioesterase"/>
    <property type="match status" value="1"/>
</dbReference>
<evidence type="ECO:0000259" key="1">
    <source>
        <dbReference type="Pfam" id="PF01575"/>
    </source>
</evidence>
<sequence length="163" mass="18237">MADASDRPFDPADHRFGPTHWFEDLQLGQKFYINSRTQTEAMFAAFQSASGDNHPIHYNREYCKARGHRDLLAHGLQVAIQGAAGGGIFPHFIGDSLIGFLEQSSRFLKPVYCGDTLYPMLEVSKLQAGRTTGVVTMKLTIHNQAGMLVCDGQHKYLVRKRPQ</sequence>
<name>A0A1T4LF22_9HYPH</name>
<gene>
    <name evidence="2" type="ORF">SAMN02745126_01513</name>
</gene>
<feature type="domain" description="MaoC-like" evidence="1">
    <location>
        <begin position="27"/>
        <end position="140"/>
    </location>
</feature>
<organism evidence="2 3">
    <name type="scientific">Enhydrobacter aerosaccus</name>
    <dbReference type="NCBI Taxonomy" id="225324"/>
    <lineage>
        <taxon>Bacteria</taxon>
        <taxon>Pseudomonadati</taxon>
        <taxon>Pseudomonadota</taxon>
        <taxon>Alphaproteobacteria</taxon>
        <taxon>Hyphomicrobiales</taxon>
        <taxon>Enhydrobacter</taxon>
    </lineage>
</organism>
<dbReference type="PANTHER" id="PTHR43664:SF1">
    <property type="entry name" value="BETA-METHYLMALYL-COA DEHYDRATASE"/>
    <property type="match status" value="1"/>
</dbReference>